<evidence type="ECO:0000256" key="6">
    <source>
        <dbReference type="ARBA" id="ARBA00023136"/>
    </source>
</evidence>
<dbReference type="GO" id="GO:0005337">
    <property type="term" value="F:nucleoside transmembrane transporter activity"/>
    <property type="evidence" value="ECO:0007669"/>
    <property type="project" value="InterPro"/>
</dbReference>
<dbReference type="EMBL" id="NIVX01000113">
    <property type="protein sequence ID" value="OWQ69731.1"/>
    <property type="molecule type" value="Genomic_DNA"/>
</dbReference>
<dbReference type="InterPro" id="IPR011642">
    <property type="entry name" value="Gate_dom"/>
</dbReference>
<keyword evidence="4" id="KW-0812">Transmembrane</keyword>
<dbReference type="GO" id="GO:0005886">
    <property type="term" value="C:plasma membrane"/>
    <property type="evidence" value="ECO:0007669"/>
    <property type="project" value="UniProtKB-SubCell"/>
</dbReference>
<dbReference type="PANTHER" id="PTHR10590">
    <property type="entry name" value="SODIUM/NUCLEOSIDE COTRANSPORTER"/>
    <property type="match status" value="1"/>
</dbReference>
<dbReference type="AlphaFoldDB" id="A0A246HXR3"/>
<organism evidence="10 11">
    <name type="scientific">Stenotrophomonas maltophilia</name>
    <name type="common">Pseudomonas maltophilia</name>
    <name type="synonym">Xanthomonas maltophilia</name>
    <dbReference type="NCBI Taxonomy" id="40324"/>
    <lineage>
        <taxon>Bacteria</taxon>
        <taxon>Pseudomonadati</taxon>
        <taxon>Pseudomonadota</taxon>
        <taxon>Gammaproteobacteria</taxon>
        <taxon>Lysobacterales</taxon>
        <taxon>Lysobacteraceae</taxon>
        <taxon>Stenotrophomonas</taxon>
        <taxon>Stenotrophomonas maltophilia group</taxon>
    </lineage>
</organism>
<proteinExistence type="inferred from homology"/>
<evidence type="ECO:0000256" key="5">
    <source>
        <dbReference type="ARBA" id="ARBA00022989"/>
    </source>
</evidence>
<dbReference type="InterPro" id="IPR008276">
    <property type="entry name" value="C_nuclsd_transpt"/>
</dbReference>
<gene>
    <name evidence="10" type="ORF">CEE63_20045</name>
</gene>
<evidence type="ECO:0000313" key="11">
    <source>
        <dbReference type="Proteomes" id="UP000197090"/>
    </source>
</evidence>
<dbReference type="GO" id="GO:0015293">
    <property type="term" value="F:symporter activity"/>
    <property type="evidence" value="ECO:0007669"/>
    <property type="project" value="TreeGrafter"/>
</dbReference>
<reference evidence="10 11" key="1">
    <citation type="submission" date="2017-06" db="EMBL/GenBank/DDBJ databases">
        <authorList>
            <person name="Kim H.J."/>
            <person name="Triplett B.A."/>
        </authorList>
    </citation>
    <scope>NUCLEOTIDE SEQUENCE [LARGE SCALE GENOMIC DNA]</scope>
    <source>
        <strain evidence="10 11">594</strain>
    </source>
</reference>
<sequence length="432" mass="45112">MVEGLGRIGFGLFGLAVLIGITWLFSNNKRAVDWKLVATGITLQIAFAALVILVPGGRDVFDALGKGFVKVLSFVNEGSGFIFGSLMDTKNYGFIFAFQVLPTIIFFSALMGVMYHLNVMQAIVRVMAWSITKVMRVSGAETTSVCASVFIGQTEAPLTVRPYIARMTQSELLTMMIGGMAHIAGGVLAAYVGMLGGGDPVQQAFYAKHLLAASIMAAPATLVVAKLLIPETGTPLTRGTVKMEVEKTSSNIIDAAAAGAGDGLKLALNIGAMLLAFIALIALLNAPLTWIGDVTGLAAAIGKPTNLSTIFGYVLAPIAWVIGTPWADATTVGSLIGQKVVINEFVAYTELSQIVNGQVAGVSLSDEGRLIATYALCGFANFSSIAIQIGGIGGLAPERRHDLAKFGLRAVLGGTIATFMTATIAGVLTHFS</sequence>
<feature type="domain" description="Concentrative nucleoside transporter C-terminal" evidence="8">
    <location>
        <begin position="209"/>
        <end position="426"/>
    </location>
</feature>
<comment type="similarity">
    <text evidence="2">Belongs to the concentrative nucleoside transporter (CNT) (TC 2.A.41) family.</text>
</comment>
<dbReference type="Pfam" id="PF01773">
    <property type="entry name" value="Nucleos_tra2_N"/>
    <property type="match status" value="1"/>
</dbReference>
<dbReference type="Pfam" id="PF07670">
    <property type="entry name" value="Gate"/>
    <property type="match status" value="1"/>
</dbReference>
<keyword evidence="5" id="KW-1133">Transmembrane helix</keyword>
<keyword evidence="3" id="KW-1003">Cell membrane</keyword>
<evidence type="ECO:0000256" key="3">
    <source>
        <dbReference type="ARBA" id="ARBA00022475"/>
    </source>
</evidence>
<evidence type="ECO:0000256" key="2">
    <source>
        <dbReference type="ARBA" id="ARBA00009033"/>
    </source>
</evidence>
<comment type="caution">
    <text evidence="10">The sequence shown here is derived from an EMBL/GenBank/DDBJ whole genome shotgun (WGS) entry which is preliminary data.</text>
</comment>
<protein>
    <submittedName>
        <fullName evidence="10">NupC/NupG family nucleoside CNT transporter</fullName>
    </submittedName>
</protein>
<dbReference type="Pfam" id="PF07662">
    <property type="entry name" value="Nucleos_tra2_C"/>
    <property type="match status" value="1"/>
</dbReference>
<dbReference type="PANTHER" id="PTHR10590:SF4">
    <property type="entry name" value="SOLUTE CARRIER FAMILY 28 MEMBER 3"/>
    <property type="match status" value="1"/>
</dbReference>
<evidence type="ECO:0000259" key="8">
    <source>
        <dbReference type="Pfam" id="PF07662"/>
    </source>
</evidence>
<name>A0A246HXR3_STEMA</name>
<keyword evidence="6" id="KW-0472">Membrane</keyword>
<dbReference type="InterPro" id="IPR002668">
    <property type="entry name" value="CNT_N_dom"/>
</dbReference>
<dbReference type="Proteomes" id="UP000197090">
    <property type="component" value="Unassembled WGS sequence"/>
</dbReference>
<dbReference type="InterPro" id="IPR011657">
    <property type="entry name" value="CNT_C_dom"/>
</dbReference>
<feature type="domain" description="Nucleoside transporter/FeoB GTPase Gate" evidence="9">
    <location>
        <begin position="97"/>
        <end position="196"/>
    </location>
</feature>
<evidence type="ECO:0000259" key="7">
    <source>
        <dbReference type="Pfam" id="PF01773"/>
    </source>
</evidence>
<accession>A0A246HXR3</accession>
<evidence type="ECO:0000259" key="9">
    <source>
        <dbReference type="Pfam" id="PF07670"/>
    </source>
</evidence>
<evidence type="ECO:0000256" key="4">
    <source>
        <dbReference type="ARBA" id="ARBA00022692"/>
    </source>
</evidence>
<feature type="domain" description="Concentrative nucleoside transporter N-terminal" evidence="7">
    <location>
        <begin position="13"/>
        <end position="86"/>
    </location>
</feature>
<comment type="subcellular location">
    <subcellularLocation>
        <location evidence="1">Cell membrane</location>
        <topology evidence="1">Multi-pass membrane protein</topology>
    </subcellularLocation>
</comment>
<dbReference type="RefSeq" id="WP_072167869.1">
    <property type="nucleotide sequence ID" value="NZ_CP104289.1"/>
</dbReference>
<evidence type="ECO:0000313" key="10">
    <source>
        <dbReference type="EMBL" id="OWQ69731.1"/>
    </source>
</evidence>
<evidence type="ECO:0000256" key="1">
    <source>
        <dbReference type="ARBA" id="ARBA00004651"/>
    </source>
</evidence>